<dbReference type="AlphaFoldDB" id="A0AAW0T039"/>
<dbReference type="Proteomes" id="UP001487740">
    <property type="component" value="Unassembled WGS sequence"/>
</dbReference>
<comment type="caution">
    <text evidence="2">The sequence shown here is derived from an EMBL/GenBank/DDBJ whole genome shotgun (WGS) entry which is preliminary data.</text>
</comment>
<evidence type="ECO:0000313" key="2">
    <source>
        <dbReference type="EMBL" id="KAK8380776.1"/>
    </source>
</evidence>
<reference evidence="2 3" key="1">
    <citation type="submission" date="2023-03" db="EMBL/GenBank/DDBJ databases">
        <title>High-quality genome of Scylla paramamosain provides insights in environmental adaptation.</title>
        <authorList>
            <person name="Zhang L."/>
        </authorList>
    </citation>
    <scope>NUCLEOTIDE SEQUENCE [LARGE SCALE GENOMIC DNA]</scope>
    <source>
        <strain evidence="2">LZ_2023a</strain>
        <tissue evidence="2">Muscle</tissue>
    </source>
</reference>
<dbReference type="EMBL" id="JARAKH010000041">
    <property type="protein sequence ID" value="KAK8380776.1"/>
    <property type="molecule type" value="Genomic_DNA"/>
</dbReference>
<name>A0AAW0T039_SCYPA</name>
<accession>A0AAW0T039</accession>
<organism evidence="2 3">
    <name type="scientific">Scylla paramamosain</name>
    <name type="common">Mud crab</name>
    <dbReference type="NCBI Taxonomy" id="85552"/>
    <lineage>
        <taxon>Eukaryota</taxon>
        <taxon>Metazoa</taxon>
        <taxon>Ecdysozoa</taxon>
        <taxon>Arthropoda</taxon>
        <taxon>Crustacea</taxon>
        <taxon>Multicrustacea</taxon>
        <taxon>Malacostraca</taxon>
        <taxon>Eumalacostraca</taxon>
        <taxon>Eucarida</taxon>
        <taxon>Decapoda</taxon>
        <taxon>Pleocyemata</taxon>
        <taxon>Brachyura</taxon>
        <taxon>Eubrachyura</taxon>
        <taxon>Portunoidea</taxon>
        <taxon>Portunidae</taxon>
        <taxon>Portuninae</taxon>
        <taxon>Scylla</taxon>
    </lineage>
</organism>
<evidence type="ECO:0000313" key="3">
    <source>
        <dbReference type="Proteomes" id="UP001487740"/>
    </source>
</evidence>
<proteinExistence type="predicted"/>
<gene>
    <name evidence="2" type="ORF">O3P69_008009</name>
</gene>
<protein>
    <submittedName>
        <fullName evidence="2">Uncharacterized protein</fullName>
    </submittedName>
</protein>
<sequence length="210" mass="23112">MKRTKQYNINESVGGTELFPCNIKKHPDKLTSGKRNKNDVSLGILFTLAHHSVPGQCWRGMAEWLMYLLETSIRLRSSSSRLRLCPPSVSLEAALYSSVAPKDRPPSKLRDGVKDERGNQMWTCDSVMLPCLACIVLAYEGLGRRDDVRTTRRTPLVHSQHGGCLKGEVRARDTTAGAAEGPLENAVSRRSLLPSPPPPPVRLLDAGNKG</sequence>
<keyword evidence="3" id="KW-1185">Reference proteome</keyword>
<feature type="region of interest" description="Disordered" evidence="1">
    <location>
        <begin position="159"/>
        <end position="210"/>
    </location>
</feature>
<evidence type="ECO:0000256" key="1">
    <source>
        <dbReference type="SAM" id="MobiDB-lite"/>
    </source>
</evidence>